<gene>
    <name evidence="2" type="ORF">OLC1_LOCUS19875</name>
</gene>
<dbReference type="Proteomes" id="UP001161247">
    <property type="component" value="Chromosome 7"/>
</dbReference>
<sequence>MKKKQQQQQQQHHQQKHGKDGKELELEITKAVAQAWYGRSTSSKSSSTTEFDTPRRQNFKSRPSRFKLEAMRKASLPSTTSSSSRSEFENGSSFSATTSWDFGQSLWDSYEIVAISKRLERGLALDYTFCLENDEVRINGFYKKKKESKNSLRNLLNKMSSRRFNEPIAPDEEGNEFH</sequence>
<feature type="compositionally biased region" description="Low complexity" evidence="1">
    <location>
        <begin position="1"/>
        <end position="12"/>
    </location>
</feature>
<keyword evidence="3" id="KW-1185">Reference proteome</keyword>
<name>A0AAV1DY12_OLDCO</name>
<evidence type="ECO:0000313" key="2">
    <source>
        <dbReference type="EMBL" id="CAI9112751.1"/>
    </source>
</evidence>
<dbReference type="AlphaFoldDB" id="A0AAV1DY12"/>
<feature type="region of interest" description="Disordered" evidence="1">
    <location>
        <begin position="37"/>
        <end position="98"/>
    </location>
</feature>
<dbReference type="PANTHER" id="PTHR34665:SF1">
    <property type="entry name" value="OS02G0595200 PROTEIN"/>
    <property type="match status" value="1"/>
</dbReference>
<protein>
    <submittedName>
        <fullName evidence="2">OLC1v1013240C1</fullName>
    </submittedName>
</protein>
<evidence type="ECO:0000313" key="3">
    <source>
        <dbReference type="Proteomes" id="UP001161247"/>
    </source>
</evidence>
<feature type="region of interest" description="Disordered" evidence="1">
    <location>
        <begin position="1"/>
        <end position="24"/>
    </location>
</feature>
<reference evidence="2" key="1">
    <citation type="submission" date="2023-03" db="EMBL/GenBank/DDBJ databases">
        <authorList>
            <person name="Julca I."/>
        </authorList>
    </citation>
    <scope>NUCLEOTIDE SEQUENCE</scope>
</reference>
<feature type="compositionally biased region" description="Low complexity" evidence="1">
    <location>
        <begin position="75"/>
        <end position="95"/>
    </location>
</feature>
<proteinExistence type="predicted"/>
<feature type="compositionally biased region" description="Low complexity" evidence="1">
    <location>
        <begin position="40"/>
        <end position="49"/>
    </location>
</feature>
<accession>A0AAV1DY12</accession>
<organism evidence="2 3">
    <name type="scientific">Oldenlandia corymbosa var. corymbosa</name>
    <dbReference type="NCBI Taxonomy" id="529605"/>
    <lineage>
        <taxon>Eukaryota</taxon>
        <taxon>Viridiplantae</taxon>
        <taxon>Streptophyta</taxon>
        <taxon>Embryophyta</taxon>
        <taxon>Tracheophyta</taxon>
        <taxon>Spermatophyta</taxon>
        <taxon>Magnoliopsida</taxon>
        <taxon>eudicotyledons</taxon>
        <taxon>Gunneridae</taxon>
        <taxon>Pentapetalae</taxon>
        <taxon>asterids</taxon>
        <taxon>lamiids</taxon>
        <taxon>Gentianales</taxon>
        <taxon>Rubiaceae</taxon>
        <taxon>Rubioideae</taxon>
        <taxon>Spermacoceae</taxon>
        <taxon>Hedyotis-Oldenlandia complex</taxon>
        <taxon>Oldenlandia</taxon>
    </lineage>
</organism>
<dbReference type="EMBL" id="OX459124">
    <property type="protein sequence ID" value="CAI9112751.1"/>
    <property type="molecule type" value="Genomic_DNA"/>
</dbReference>
<evidence type="ECO:0000256" key="1">
    <source>
        <dbReference type="SAM" id="MobiDB-lite"/>
    </source>
</evidence>
<dbReference type="PANTHER" id="PTHR34665">
    <property type="entry name" value="DUF3741 DOMAIN-CONTAINING PROTEIN"/>
    <property type="match status" value="1"/>
</dbReference>